<comment type="pathway">
    <text evidence="2 8">One-carbon metabolism; tetrahydrofolate interconversion.</text>
</comment>
<dbReference type="Gene3D" id="3.20.20.220">
    <property type="match status" value="1"/>
</dbReference>
<evidence type="ECO:0000313" key="9">
    <source>
        <dbReference type="EMBL" id="NED94141.1"/>
    </source>
</evidence>
<evidence type="ECO:0000256" key="2">
    <source>
        <dbReference type="ARBA" id="ARBA00004777"/>
    </source>
</evidence>
<evidence type="ECO:0000313" key="10">
    <source>
        <dbReference type="Proteomes" id="UP000469185"/>
    </source>
</evidence>
<dbReference type="GO" id="GO:0009086">
    <property type="term" value="P:methionine biosynthetic process"/>
    <property type="evidence" value="ECO:0007669"/>
    <property type="project" value="TreeGrafter"/>
</dbReference>
<keyword evidence="4 8" id="KW-0285">Flavoprotein</keyword>
<name>A0A6N9YGF6_9ACTN</name>
<evidence type="ECO:0000256" key="3">
    <source>
        <dbReference type="ARBA" id="ARBA00006743"/>
    </source>
</evidence>
<organism evidence="9 10">
    <name type="scientific">Phytoactinopolyspora alkaliphila</name>
    <dbReference type="NCBI Taxonomy" id="1783498"/>
    <lineage>
        <taxon>Bacteria</taxon>
        <taxon>Bacillati</taxon>
        <taxon>Actinomycetota</taxon>
        <taxon>Actinomycetes</taxon>
        <taxon>Jiangellales</taxon>
        <taxon>Jiangellaceae</taxon>
        <taxon>Phytoactinopolyspora</taxon>
    </lineage>
</organism>
<evidence type="ECO:0000256" key="4">
    <source>
        <dbReference type="ARBA" id="ARBA00022630"/>
    </source>
</evidence>
<dbReference type="GO" id="GO:0035999">
    <property type="term" value="P:tetrahydrofolate interconversion"/>
    <property type="evidence" value="ECO:0007669"/>
    <property type="project" value="UniProtKB-UniPathway"/>
</dbReference>
<evidence type="ECO:0000256" key="8">
    <source>
        <dbReference type="RuleBase" id="RU003862"/>
    </source>
</evidence>
<evidence type="ECO:0000256" key="7">
    <source>
        <dbReference type="ARBA" id="ARBA00048628"/>
    </source>
</evidence>
<comment type="catalytic activity">
    <reaction evidence="7">
        <text>(6S)-5-methyl-5,6,7,8-tetrahydrofolate + NAD(+) = (6R)-5,10-methylene-5,6,7,8-tetrahydrofolate + NADH + H(+)</text>
        <dbReference type="Rhea" id="RHEA:19821"/>
        <dbReference type="ChEBI" id="CHEBI:15378"/>
        <dbReference type="ChEBI" id="CHEBI:15636"/>
        <dbReference type="ChEBI" id="CHEBI:18608"/>
        <dbReference type="ChEBI" id="CHEBI:57540"/>
        <dbReference type="ChEBI" id="CHEBI:57945"/>
        <dbReference type="EC" id="1.5.1.54"/>
    </reaction>
    <physiologicalReaction direction="right-to-left" evidence="7">
        <dbReference type="Rhea" id="RHEA:19823"/>
    </physiologicalReaction>
</comment>
<sequence>MPTPDALDRVAELPAGSTVTVTASPRRGSEATVELVEQLAARGFAAVPHLAARRISDESELNAILARLHAAGVRDLFVVGGDSPAPSGDFADGAALLKAIDAAGFGFERIGVPSYPEGHPHVDDDALWDALLVKQGYATYTVTQMCLDATVVGQFISAARRRGVTLPVIAGVPGPVPPATLLRMGLRIGVGDSLKFARGHRKLARAFLRPSGYRPDALPLALAAIPSPGPIAPGPAGLHIYTFNETAAAAQWVDHLRRTVVQSAPQSAPHRREGRT</sequence>
<dbReference type="GO" id="GO:0106312">
    <property type="term" value="F:methylenetetrahydrofolate reductase (NADH) activity"/>
    <property type="evidence" value="ECO:0007669"/>
    <property type="project" value="UniProtKB-EC"/>
</dbReference>
<dbReference type="InterPro" id="IPR003171">
    <property type="entry name" value="Mehydrof_redctse-like"/>
</dbReference>
<keyword evidence="5 8" id="KW-0274">FAD</keyword>
<proteinExistence type="inferred from homology"/>
<evidence type="ECO:0000256" key="5">
    <source>
        <dbReference type="ARBA" id="ARBA00022827"/>
    </source>
</evidence>
<dbReference type="Pfam" id="PF02219">
    <property type="entry name" value="MTHFR"/>
    <property type="match status" value="1"/>
</dbReference>
<keyword evidence="10" id="KW-1185">Reference proteome</keyword>
<dbReference type="Proteomes" id="UP000469185">
    <property type="component" value="Unassembled WGS sequence"/>
</dbReference>
<protein>
    <recommendedName>
        <fullName evidence="8">Methylenetetrahydrofolate reductase</fullName>
    </recommendedName>
</protein>
<evidence type="ECO:0000256" key="1">
    <source>
        <dbReference type="ARBA" id="ARBA00001974"/>
    </source>
</evidence>
<dbReference type="SUPFAM" id="SSF51730">
    <property type="entry name" value="FAD-linked oxidoreductase"/>
    <property type="match status" value="1"/>
</dbReference>
<dbReference type="PANTHER" id="PTHR45754:SF3">
    <property type="entry name" value="METHYLENETETRAHYDROFOLATE REDUCTASE (NADPH)"/>
    <property type="match status" value="1"/>
</dbReference>
<keyword evidence="6 8" id="KW-0560">Oxidoreductase</keyword>
<dbReference type="PANTHER" id="PTHR45754">
    <property type="entry name" value="METHYLENETETRAHYDROFOLATE REDUCTASE"/>
    <property type="match status" value="1"/>
</dbReference>
<dbReference type="InterPro" id="IPR029041">
    <property type="entry name" value="FAD-linked_oxidoreductase-like"/>
</dbReference>
<accession>A0A6N9YGF6</accession>
<reference evidence="9 10" key="1">
    <citation type="submission" date="2020-02" db="EMBL/GenBank/DDBJ databases">
        <authorList>
            <person name="Li X.-J."/>
            <person name="Feng X.-M."/>
        </authorList>
    </citation>
    <scope>NUCLEOTIDE SEQUENCE [LARGE SCALE GENOMIC DNA]</scope>
    <source>
        <strain evidence="9 10">CGMCC 4.7225</strain>
    </source>
</reference>
<comment type="cofactor">
    <cofactor evidence="1 8">
        <name>FAD</name>
        <dbReference type="ChEBI" id="CHEBI:57692"/>
    </cofactor>
</comment>
<comment type="caution">
    <text evidence="9">The sequence shown here is derived from an EMBL/GenBank/DDBJ whole genome shotgun (WGS) entry which is preliminary data.</text>
</comment>
<evidence type="ECO:0000256" key="6">
    <source>
        <dbReference type="ARBA" id="ARBA00023002"/>
    </source>
</evidence>
<dbReference type="GO" id="GO:0005829">
    <property type="term" value="C:cytosol"/>
    <property type="evidence" value="ECO:0007669"/>
    <property type="project" value="TreeGrafter"/>
</dbReference>
<dbReference type="AlphaFoldDB" id="A0A6N9YGF6"/>
<comment type="similarity">
    <text evidence="3 8">Belongs to the methylenetetrahydrofolate reductase family.</text>
</comment>
<dbReference type="EMBL" id="JAAGOB010000001">
    <property type="protein sequence ID" value="NED94141.1"/>
    <property type="molecule type" value="Genomic_DNA"/>
</dbReference>
<dbReference type="GO" id="GO:0071949">
    <property type="term" value="F:FAD binding"/>
    <property type="evidence" value="ECO:0007669"/>
    <property type="project" value="TreeGrafter"/>
</dbReference>
<dbReference type="UniPathway" id="UPA00193"/>
<gene>
    <name evidence="9" type="ORF">G1H11_02325</name>
</gene>